<evidence type="ECO:0000313" key="2">
    <source>
        <dbReference type="Proteomes" id="UP001151760"/>
    </source>
</evidence>
<sequence length="165" mass="18118">MNCHATTTSPIPRSHLHALRDPNWHKAMIDKYNALISNGTWALVPRPANVNIVRSMCLFNHKFNADGSLSIAPFFVWGPLTSSGGMVSASLLASFTRVGLCYLRTKFGLFLSQSKFEEEILERASHAHCNQARTPGGTLSPSLDLMVTLSVTLLYIAALQVLFSI</sequence>
<protein>
    <submittedName>
        <fullName evidence="1">Ribonuclease H-like domain-containing protein</fullName>
    </submittedName>
</protein>
<organism evidence="1 2">
    <name type="scientific">Tanacetum coccineum</name>
    <dbReference type="NCBI Taxonomy" id="301880"/>
    <lineage>
        <taxon>Eukaryota</taxon>
        <taxon>Viridiplantae</taxon>
        <taxon>Streptophyta</taxon>
        <taxon>Embryophyta</taxon>
        <taxon>Tracheophyta</taxon>
        <taxon>Spermatophyta</taxon>
        <taxon>Magnoliopsida</taxon>
        <taxon>eudicotyledons</taxon>
        <taxon>Gunneridae</taxon>
        <taxon>Pentapetalae</taxon>
        <taxon>asterids</taxon>
        <taxon>campanulids</taxon>
        <taxon>Asterales</taxon>
        <taxon>Asteraceae</taxon>
        <taxon>Asteroideae</taxon>
        <taxon>Anthemideae</taxon>
        <taxon>Anthemidinae</taxon>
        <taxon>Tanacetum</taxon>
    </lineage>
</organism>
<reference evidence="1" key="2">
    <citation type="submission" date="2022-01" db="EMBL/GenBank/DDBJ databases">
        <authorList>
            <person name="Yamashiro T."/>
            <person name="Shiraishi A."/>
            <person name="Satake H."/>
            <person name="Nakayama K."/>
        </authorList>
    </citation>
    <scope>NUCLEOTIDE SEQUENCE</scope>
</reference>
<evidence type="ECO:0000313" key="1">
    <source>
        <dbReference type="EMBL" id="GJS62093.1"/>
    </source>
</evidence>
<dbReference type="EMBL" id="BQNB010009336">
    <property type="protein sequence ID" value="GJS62093.1"/>
    <property type="molecule type" value="Genomic_DNA"/>
</dbReference>
<comment type="caution">
    <text evidence="1">The sequence shown here is derived from an EMBL/GenBank/DDBJ whole genome shotgun (WGS) entry which is preliminary data.</text>
</comment>
<keyword evidence="2" id="KW-1185">Reference proteome</keyword>
<name>A0ABQ4XAQ6_9ASTR</name>
<accession>A0ABQ4XAQ6</accession>
<proteinExistence type="predicted"/>
<reference evidence="1" key="1">
    <citation type="journal article" date="2022" name="Int. J. Mol. Sci.">
        <title>Draft Genome of Tanacetum Coccineum: Genomic Comparison of Closely Related Tanacetum-Family Plants.</title>
        <authorList>
            <person name="Yamashiro T."/>
            <person name="Shiraishi A."/>
            <person name="Nakayama K."/>
            <person name="Satake H."/>
        </authorList>
    </citation>
    <scope>NUCLEOTIDE SEQUENCE</scope>
</reference>
<gene>
    <name evidence="1" type="ORF">Tco_0656877</name>
</gene>
<dbReference type="Proteomes" id="UP001151760">
    <property type="component" value="Unassembled WGS sequence"/>
</dbReference>